<proteinExistence type="predicted"/>
<sequence>MGKLKQRSGIPLPVFNRRRSSVSKLNEEGHGERSMGDIQQERVEYVMKREELCKEWLQNEKEKRSIETRLLQIDLSMKDIEREVQVLNRKEEFLRAEVQRRVDRKTELKRRSQEPRLSLPMVHTPQRRQSTVPTIYSRKLRQAVERPGFLPPIPEVRRRSSVKEDKENHPTAPMDARKRLGPRPN</sequence>
<evidence type="ECO:0000313" key="3">
    <source>
        <dbReference type="Proteomes" id="UP000594262"/>
    </source>
</evidence>
<dbReference type="AlphaFoldDB" id="A0A7M5V254"/>
<name>A0A7M5V254_9CNID</name>
<keyword evidence="3" id="KW-1185">Reference proteome</keyword>
<feature type="compositionally biased region" description="Basic and acidic residues" evidence="1">
    <location>
        <begin position="25"/>
        <end position="37"/>
    </location>
</feature>
<organism evidence="2 3">
    <name type="scientific">Clytia hemisphaerica</name>
    <dbReference type="NCBI Taxonomy" id="252671"/>
    <lineage>
        <taxon>Eukaryota</taxon>
        <taxon>Metazoa</taxon>
        <taxon>Cnidaria</taxon>
        <taxon>Hydrozoa</taxon>
        <taxon>Hydroidolina</taxon>
        <taxon>Leptothecata</taxon>
        <taxon>Obeliida</taxon>
        <taxon>Clytiidae</taxon>
        <taxon>Clytia</taxon>
    </lineage>
</organism>
<feature type="region of interest" description="Disordered" evidence="1">
    <location>
        <begin position="146"/>
        <end position="185"/>
    </location>
</feature>
<dbReference type="Proteomes" id="UP000594262">
    <property type="component" value="Unplaced"/>
</dbReference>
<evidence type="ECO:0000256" key="1">
    <source>
        <dbReference type="SAM" id="MobiDB-lite"/>
    </source>
</evidence>
<dbReference type="RefSeq" id="XP_066912001.1">
    <property type="nucleotide sequence ID" value="XM_067055900.1"/>
</dbReference>
<protein>
    <submittedName>
        <fullName evidence="2">Uncharacterized protein</fullName>
    </submittedName>
</protein>
<feature type="compositionally biased region" description="Basic and acidic residues" evidence="1">
    <location>
        <begin position="155"/>
        <end position="169"/>
    </location>
</feature>
<evidence type="ECO:0000313" key="2">
    <source>
        <dbReference type="EnsemblMetazoa" id="CLYHEMP008249.1"/>
    </source>
</evidence>
<dbReference type="GeneID" id="136799214"/>
<reference evidence="2" key="1">
    <citation type="submission" date="2021-01" db="UniProtKB">
        <authorList>
            <consortium name="EnsemblMetazoa"/>
        </authorList>
    </citation>
    <scope>IDENTIFICATION</scope>
</reference>
<feature type="region of interest" description="Disordered" evidence="1">
    <location>
        <begin position="1"/>
        <end position="37"/>
    </location>
</feature>
<accession>A0A7M5V254</accession>
<dbReference type="EnsemblMetazoa" id="CLYHEMT008249.1">
    <property type="protein sequence ID" value="CLYHEMP008249.1"/>
    <property type="gene ID" value="CLYHEMG008249"/>
</dbReference>